<proteinExistence type="predicted"/>
<dbReference type="InterPro" id="IPR008963">
    <property type="entry name" value="Purple_acid_Pase-like_N"/>
</dbReference>
<reference evidence="3" key="1">
    <citation type="submission" date="2012-11" db="EMBL/GenBank/DDBJ databases">
        <authorList>
            <person name="Lucero-Rivera Y.E."/>
            <person name="Tovar-Ramirez D."/>
        </authorList>
    </citation>
    <scope>NUCLEOTIDE SEQUENCE [LARGE SCALE GENOMIC DNA]</scope>
    <source>
        <strain evidence="3">Araruama</strain>
    </source>
</reference>
<evidence type="ECO:0000313" key="3">
    <source>
        <dbReference type="Proteomes" id="UP000189670"/>
    </source>
</evidence>
<dbReference type="SUPFAM" id="SSF49363">
    <property type="entry name" value="Purple acid phosphatase, N-terminal domain"/>
    <property type="match status" value="1"/>
</dbReference>
<dbReference type="Gene3D" id="2.60.40.380">
    <property type="entry name" value="Purple acid phosphatase-like, N-terminal"/>
    <property type="match status" value="1"/>
</dbReference>
<organism evidence="2 3">
    <name type="scientific">Candidatus Magnetoglobus multicellularis str. Araruama</name>
    <dbReference type="NCBI Taxonomy" id="890399"/>
    <lineage>
        <taxon>Bacteria</taxon>
        <taxon>Pseudomonadati</taxon>
        <taxon>Thermodesulfobacteriota</taxon>
        <taxon>Desulfobacteria</taxon>
        <taxon>Desulfobacterales</taxon>
        <taxon>Desulfobacteraceae</taxon>
        <taxon>Candidatus Magnetoglobus</taxon>
    </lineage>
</organism>
<dbReference type="GO" id="GO:0046872">
    <property type="term" value="F:metal ion binding"/>
    <property type="evidence" value="ECO:0007669"/>
    <property type="project" value="InterPro"/>
</dbReference>
<dbReference type="InterPro" id="IPR015914">
    <property type="entry name" value="PAPs_N"/>
</dbReference>
<comment type="caution">
    <text evidence="2">The sequence shown here is derived from an EMBL/GenBank/DDBJ whole genome shotgun (WGS) entry which is preliminary data.</text>
</comment>
<dbReference type="InterPro" id="IPR018247">
    <property type="entry name" value="EF_Hand_1_Ca_BS"/>
</dbReference>
<evidence type="ECO:0000313" key="2">
    <source>
        <dbReference type="EMBL" id="ETR68824.1"/>
    </source>
</evidence>
<gene>
    <name evidence="2" type="ORF">OMM_04333</name>
</gene>
<dbReference type="Pfam" id="PF16656">
    <property type="entry name" value="Pur_ac_phosph_N"/>
    <property type="match status" value="1"/>
</dbReference>
<accession>A0A1V1P206</accession>
<dbReference type="AlphaFoldDB" id="A0A1V1P206"/>
<feature type="domain" description="Purple acid phosphatase N-terminal" evidence="1">
    <location>
        <begin position="31"/>
        <end position="105"/>
    </location>
</feature>
<dbReference type="EMBL" id="ATBP01000823">
    <property type="protein sequence ID" value="ETR68824.1"/>
    <property type="molecule type" value="Genomic_DNA"/>
</dbReference>
<protein>
    <recommendedName>
        <fullName evidence="1">Purple acid phosphatase N-terminal domain-containing protein</fullName>
    </recommendedName>
</protein>
<dbReference type="Proteomes" id="UP000189670">
    <property type="component" value="Unassembled WGS sequence"/>
</dbReference>
<dbReference type="GO" id="GO:0003993">
    <property type="term" value="F:acid phosphatase activity"/>
    <property type="evidence" value="ECO:0007669"/>
    <property type="project" value="InterPro"/>
</dbReference>
<sequence length="272" mass="30602">MKTHQHIKIALLLLLLHTIFASIIYAGKIRDIHLSNIHGTKFTVSWVSEEDESAMIRYGTSVEDYDNWELAYDVRGEYTIDEIHYITTHNLIPDTLYYYEIISGELTDNNSGRYYRLNPGPALAPRGGSCQPAGKVYKDINSLTPAYDTIVYLNIIDATAENNSLTESCLVTQSTSGYWAIDLINTRTKANNAYYSFECGISDIHVIAQSGRDGTGQLITKSIDFVFSNETETIRPNLIVQPEIPPDLFIDVDADGKMGLKELIYLLKMIVQ</sequence>
<name>A0A1V1P206_9BACT</name>
<evidence type="ECO:0000259" key="1">
    <source>
        <dbReference type="Pfam" id="PF16656"/>
    </source>
</evidence>
<dbReference type="PROSITE" id="PS00018">
    <property type="entry name" value="EF_HAND_1"/>
    <property type="match status" value="1"/>
</dbReference>